<dbReference type="EMBL" id="NEVR01000001">
    <property type="protein sequence ID" value="OZI68601.1"/>
    <property type="molecule type" value="Genomic_DNA"/>
</dbReference>
<dbReference type="Pfam" id="PF00534">
    <property type="entry name" value="Glycos_transf_1"/>
    <property type="match status" value="1"/>
</dbReference>
<feature type="domain" description="Glycosyl transferase family 1" evidence="1">
    <location>
        <begin position="173"/>
        <end position="326"/>
    </location>
</feature>
<dbReference type="Pfam" id="PF13439">
    <property type="entry name" value="Glyco_transf_4"/>
    <property type="match status" value="1"/>
</dbReference>
<dbReference type="GO" id="GO:0016757">
    <property type="term" value="F:glycosyltransferase activity"/>
    <property type="evidence" value="ECO:0007669"/>
    <property type="project" value="InterPro"/>
</dbReference>
<dbReference type="RefSeq" id="WP_094824515.1">
    <property type="nucleotide sequence ID" value="NZ_NEVL01000001.1"/>
</dbReference>
<evidence type="ECO:0000313" key="5">
    <source>
        <dbReference type="Proteomes" id="UP000216354"/>
    </source>
</evidence>
<dbReference type="Gene3D" id="3.40.50.2000">
    <property type="entry name" value="Glycogen Phosphorylase B"/>
    <property type="match status" value="2"/>
</dbReference>
<keyword evidence="5" id="KW-1185">Reference proteome</keyword>
<dbReference type="AlphaFoldDB" id="A0A261STQ5"/>
<reference evidence="3 6" key="1">
    <citation type="submission" date="2017-05" db="EMBL/GenBank/DDBJ databases">
        <title>Complete and WGS of Bordetella genogroups.</title>
        <authorList>
            <person name="Spilker T."/>
            <person name="LiPuma J."/>
        </authorList>
    </citation>
    <scope>NUCLEOTIDE SEQUENCE [LARGE SCALE GENOMIC DNA]</scope>
    <source>
        <strain evidence="3 6">AU17610</strain>
    </source>
</reference>
<evidence type="ECO:0000313" key="6">
    <source>
        <dbReference type="Proteomes" id="UP000217005"/>
    </source>
</evidence>
<accession>A0A261STQ5</accession>
<evidence type="ECO:0000313" key="3">
    <source>
        <dbReference type="EMBL" id="OZI40397.1"/>
    </source>
</evidence>
<keyword evidence="3" id="KW-0808">Transferase</keyword>
<evidence type="ECO:0000313" key="4">
    <source>
        <dbReference type="EMBL" id="OZI68601.1"/>
    </source>
</evidence>
<dbReference type="PANTHER" id="PTHR12526">
    <property type="entry name" value="GLYCOSYLTRANSFERASE"/>
    <property type="match status" value="1"/>
</dbReference>
<reference evidence="4 5" key="2">
    <citation type="submission" date="2017-05" db="EMBL/GenBank/DDBJ databases">
        <title>Complete and WGS of Bordetella genogroups.</title>
        <authorList>
            <person name="Spilker T."/>
            <person name="Lipuma J."/>
        </authorList>
    </citation>
    <scope>NUCLEOTIDE SEQUENCE [LARGE SCALE GENOMIC DNA]</scope>
    <source>
        <strain evidence="4 5">AU9795</strain>
    </source>
</reference>
<dbReference type="Proteomes" id="UP000216354">
    <property type="component" value="Unassembled WGS sequence"/>
</dbReference>
<name>A0A261STQ5_9BORD</name>
<dbReference type="InterPro" id="IPR028098">
    <property type="entry name" value="Glyco_trans_4-like_N"/>
</dbReference>
<dbReference type="CDD" id="cd03801">
    <property type="entry name" value="GT4_PimA-like"/>
    <property type="match status" value="1"/>
</dbReference>
<proteinExistence type="predicted"/>
<protein>
    <submittedName>
        <fullName evidence="3">Glycosyl transferase</fullName>
    </submittedName>
</protein>
<feature type="domain" description="Glycosyltransferase subfamily 4-like N-terminal" evidence="2">
    <location>
        <begin position="13"/>
        <end position="148"/>
    </location>
</feature>
<dbReference type="Proteomes" id="UP000217005">
    <property type="component" value="Unassembled WGS sequence"/>
</dbReference>
<dbReference type="SUPFAM" id="SSF53756">
    <property type="entry name" value="UDP-Glycosyltransferase/glycogen phosphorylase"/>
    <property type="match status" value="1"/>
</dbReference>
<dbReference type="EMBL" id="NEVL01000001">
    <property type="protein sequence ID" value="OZI40397.1"/>
    <property type="molecule type" value="Genomic_DNA"/>
</dbReference>
<gene>
    <name evidence="4" type="ORF">CAL27_03815</name>
    <name evidence="3" type="ORF">CEG14_01115</name>
</gene>
<comment type="caution">
    <text evidence="3">The sequence shown here is derived from an EMBL/GenBank/DDBJ whole genome shotgun (WGS) entry which is preliminary data.</text>
</comment>
<organism evidence="3 6">
    <name type="scientific">Bordetella genomosp. 1</name>
    <dbReference type="NCBI Taxonomy" id="1395607"/>
    <lineage>
        <taxon>Bacteria</taxon>
        <taxon>Pseudomonadati</taxon>
        <taxon>Pseudomonadota</taxon>
        <taxon>Betaproteobacteria</taxon>
        <taxon>Burkholderiales</taxon>
        <taxon>Alcaligenaceae</taxon>
        <taxon>Bordetella</taxon>
    </lineage>
</organism>
<dbReference type="OrthoDB" id="9795746at2"/>
<dbReference type="InterPro" id="IPR001296">
    <property type="entry name" value="Glyco_trans_1"/>
</dbReference>
<sequence>MRILQLNFEKGWRGGERQTLYCMRAFRKAGHEVELLCRAGGPLAQRAAEEGFTVHGVRNVPAQLGFLARHGAGYDILHSQTANTNTWLVLTKPLHRRPVVFSRRTSFVVEPNEQWKTGFKWRHVDLMVAISEMAASEPRRLGIEPVIIRSAVEPHAINQANVAALVEEFKLAGRKVLANTAALVFDKDPLTQVRAVGELARTRSDFVFVHFGAGGDQEAAARAEVQRLGIEDVYRFAGFRKGVEDFYSVMDVFVMSSLEEALGSSVLDAFLQRVPVVSTDAGGLKESLADGRGVLVKVGDYQAMAAGMARCLDDAAFREEVVERAYAYVKTEHDVTEMGRRYLAQFERLLADNPRR</sequence>
<evidence type="ECO:0000259" key="1">
    <source>
        <dbReference type="Pfam" id="PF00534"/>
    </source>
</evidence>
<evidence type="ECO:0000259" key="2">
    <source>
        <dbReference type="Pfam" id="PF13439"/>
    </source>
</evidence>